<accession>A0A8A0RPZ9</accession>
<evidence type="ECO:0000313" key="5">
    <source>
        <dbReference type="Proteomes" id="UP000662904"/>
    </source>
</evidence>
<dbReference type="InterPro" id="IPR051691">
    <property type="entry name" value="Metab_Enz_Cyan_OpOx_G3PDH"/>
</dbReference>
<dbReference type="Pfam" id="PF17806">
    <property type="entry name" value="SO_alpha_A3"/>
    <property type="match status" value="1"/>
</dbReference>
<dbReference type="RefSeq" id="WP_206706984.1">
    <property type="nucleotide sequence ID" value="NZ_CP059066.1"/>
</dbReference>
<dbReference type="Gene3D" id="1.10.10.1100">
    <property type="entry name" value="BFD-like [2Fe-2S]-binding domain"/>
    <property type="match status" value="1"/>
</dbReference>
<gene>
    <name evidence="4" type="primary">hcnB_6</name>
    <name evidence="4" type="ORF">H0A61_02015</name>
</gene>
<dbReference type="CDD" id="cd19946">
    <property type="entry name" value="GlpA-like_Fer2_BFD-like"/>
    <property type="match status" value="1"/>
</dbReference>
<dbReference type="Proteomes" id="UP000662904">
    <property type="component" value="Chromosome"/>
</dbReference>
<feature type="region of interest" description="Disordered" evidence="2">
    <location>
        <begin position="68"/>
        <end position="92"/>
    </location>
</feature>
<feature type="domain" description="SoxA A3" evidence="3">
    <location>
        <begin position="3"/>
        <end position="86"/>
    </location>
</feature>
<dbReference type="EC" id="1.4.99.5" evidence="4"/>
<keyword evidence="1 4" id="KW-0560">Oxidoreductase</keyword>
<dbReference type="InterPro" id="IPR041117">
    <property type="entry name" value="SoxA_A3"/>
</dbReference>
<keyword evidence="5" id="KW-1185">Reference proteome</keyword>
<dbReference type="AlphaFoldDB" id="A0A8A0RPZ9"/>
<evidence type="ECO:0000256" key="1">
    <source>
        <dbReference type="ARBA" id="ARBA00023002"/>
    </source>
</evidence>
<dbReference type="EMBL" id="CP059066">
    <property type="protein sequence ID" value="QSQ09638.1"/>
    <property type="molecule type" value="Genomic_DNA"/>
</dbReference>
<reference evidence="4" key="1">
    <citation type="submission" date="2020-07" db="EMBL/GenBank/DDBJ databases">
        <title>Koleobacter methoxysyntrophicus gen. nov., sp. nov., a novel anaerobic bacterium isolated from deep subsurface oil field and proposal of Koleobacterales ord. nov. in the phylum Firmicutes.</title>
        <authorList>
            <person name="Sakamoto S."/>
            <person name="Tamaki H."/>
        </authorList>
    </citation>
    <scope>NUCLEOTIDE SEQUENCE</scope>
    <source>
        <strain evidence="4">NRmbB1</strain>
    </source>
</reference>
<proteinExistence type="predicted"/>
<protein>
    <submittedName>
        <fullName evidence="4">Hydrogen cyanide synthase subunit HcnB</fullName>
        <ecNumber evidence="4">1.4.99.5</ecNumber>
    </submittedName>
</protein>
<organism evidence="4 5">
    <name type="scientific">Koleobacter methoxysyntrophicus</name>
    <dbReference type="NCBI Taxonomy" id="2751313"/>
    <lineage>
        <taxon>Bacteria</taxon>
        <taxon>Bacillati</taxon>
        <taxon>Bacillota</taxon>
        <taxon>Clostridia</taxon>
        <taxon>Koleobacterales</taxon>
        <taxon>Koleobacteraceae</taxon>
        <taxon>Koleobacter</taxon>
    </lineage>
</organism>
<dbReference type="PANTHER" id="PTHR42949:SF3">
    <property type="entry name" value="ANAEROBIC GLYCEROL-3-PHOSPHATE DEHYDROGENASE SUBUNIT B"/>
    <property type="match status" value="1"/>
</dbReference>
<evidence type="ECO:0000313" key="4">
    <source>
        <dbReference type="EMBL" id="QSQ09638.1"/>
    </source>
</evidence>
<name>A0A8A0RPZ9_9FIRM</name>
<evidence type="ECO:0000259" key="3">
    <source>
        <dbReference type="Pfam" id="PF17806"/>
    </source>
</evidence>
<sequence>MEDKTIVCRCEDITLEEIRRLIKKGYMTIDEIKRISRCGMGPCQGRTCTQILLRELAAATGQDIRDIKMPTFRPPTRNVKMGILAGGDPDEE</sequence>
<dbReference type="GO" id="GO:0050622">
    <property type="term" value="F:glycine dehydrogenase (cyanide-forming) activity"/>
    <property type="evidence" value="ECO:0007669"/>
    <property type="project" value="UniProtKB-EC"/>
</dbReference>
<dbReference type="InterPro" id="IPR041854">
    <property type="entry name" value="BFD-like_2Fe2S-bd_dom_sf"/>
</dbReference>
<evidence type="ECO:0000256" key="2">
    <source>
        <dbReference type="SAM" id="MobiDB-lite"/>
    </source>
</evidence>
<dbReference type="PANTHER" id="PTHR42949">
    <property type="entry name" value="ANAEROBIC GLYCEROL-3-PHOSPHATE DEHYDROGENASE SUBUNIT B"/>
    <property type="match status" value="1"/>
</dbReference>
<dbReference type="KEGG" id="kme:H0A61_02015"/>